<name>A0ABW4KZJ2_9MICO</name>
<gene>
    <name evidence="1" type="ORF">ACFSE6_02660</name>
</gene>
<comment type="caution">
    <text evidence="1">The sequence shown here is derived from an EMBL/GenBank/DDBJ whole genome shotgun (WGS) entry which is preliminary data.</text>
</comment>
<keyword evidence="2" id="KW-1185">Reference proteome</keyword>
<evidence type="ECO:0008006" key="3">
    <source>
        <dbReference type="Google" id="ProtNLM"/>
    </source>
</evidence>
<accession>A0ABW4KZJ2</accession>
<protein>
    <recommendedName>
        <fullName evidence="3">DUF222 domain-containing protein</fullName>
    </recommendedName>
</protein>
<sequence>MSTDAFLAHLAAQRGRDDELGELARRVASIPPSEVPLVPLGSHDLTTLAGTVPASTEPKESTMAKIQITTEDELRFSIAPAPQKLLMVTKAIPQTPECAAAARELESAVGAYYDATRALKDIDRAEADHERKVRAEAVAAVEEGRAPKGVKRPDFGDARQKAQAHADALLAKAKQARRALDAQMAADAATESARNAERVPELYQETLAAIEAAREAFSTLLRAREDAIEQLAGNPDVIIRHLPWHGPVGDGLDTAEKWLRENARALAEDFLINAASVEPSLQMRRQMAAAGDLERLYSIELAEGWAITQYAKGYTPPLVQVAPASGGSAFRSIPSAQAAPDYGDDPADLGKYFNE</sequence>
<evidence type="ECO:0000313" key="1">
    <source>
        <dbReference type="EMBL" id="MFD1716721.1"/>
    </source>
</evidence>
<dbReference type="RefSeq" id="WP_388002147.1">
    <property type="nucleotide sequence ID" value="NZ_JBHUEE010000001.1"/>
</dbReference>
<dbReference type="EMBL" id="JBHUEE010000001">
    <property type="protein sequence ID" value="MFD1716721.1"/>
    <property type="molecule type" value="Genomic_DNA"/>
</dbReference>
<dbReference type="Proteomes" id="UP001597277">
    <property type="component" value="Unassembled WGS sequence"/>
</dbReference>
<evidence type="ECO:0000313" key="2">
    <source>
        <dbReference type="Proteomes" id="UP001597277"/>
    </source>
</evidence>
<reference evidence="2" key="1">
    <citation type="journal article" date="2019" name="Int. J. Syst. Evol. Microbiol.">
        <title>The Global Catalogue of Microorganisms (GCM) 10K type strain sequencing project: providing services to taxonomists for standard genome sequencing and annotation.</title>
        <authorList>
            <consortium name="The Broad Institute Genomics Platform"/>
            <consortium name="The Broad Institute Genome Sequencing Center for Infectious Disease"/>
            <person name="Wu L."/>
            <person name="Ma J."/>
        </authorList>
    </citation>
    <scope>NUCLEOTIDE SEQUENCE [LARGE SCALE GENOMIC DNA]</scope>
    <source>
        <strain evidence="2">JCM 17130</strain>
    </source>
</reference>
<proteinExistence type="predicted"/>
<organism evidence="1 2">
    <name type="scientific">Georgenia deserti</name>
    <dbReference type="NCBI Taxonomy" id="2093781"/>
    <lineage>
        <taxon>Bacteria</taxon>
        <taxon>Bacillati</taxon>
        <taxon>Actinomycetota</taxon>
        <taxon>Actinomycetes</taxon>
        <taxon>Micrococcales</taxon>
        <taxon>Bogoriellaceae</taxon>
        <taxon>Georgenia</taxon>
    </lineage>
</organism>